<dbReference type="InterPro" id="IPR008753">
    <property type="entry name" value="Peptidase_M13_N"/>
</dbReference>
<dbReference type="AlphaFoldDB" id="A0A839YYS8"/>
<dbReference type="GO" id="GO:0046872">
    <property type="term" value="F:metal ion binding"/>
    <property type="evidence" value="ECO:0007669"/>
    <property type="project" value="UniProtKB-KW"/>
</dbReference>
<proteinExistence type="inferred from homology"/>
<dbReference type="SUPFAM" id="SSF55486">
    <property type="entry name" value="Metalloproteases ('zincins'), catalytic domain"/>
    <property type="match status" value="1"/>
</dbReference>
<dbReference type="PANTHER" id="PTHR11733:SF167">
    <property type="entry name" value="FI17812P1-RELATED"/>
    <property type="match status" value="1"/>
</dbReference>
<evidence type="ECO:0000256" key="1">
    <source>
        <dbReference type="ARBA" id="ARBA00001947"/>
    </source>
</evidence>
<evidence type="ECO:0000256" key="6">
    <source>
        <dbReference type="ARBA" id="ARBA00022833"/>
    </source>
</evidence>
<dbReference type="GO" id="GO:0004222">
    <property type="term" value="F:metalloendopeptidase activity"/>
    <property type="evidence" value="ECO:0007669"/>
    <property type="project" value="InterPro"/>
</dbReference>
<evidence type="ECO:0000259" key="10">
    <source>
        <dbReference type="Pfam" id="PF05649"/>
    </source>
</evidence>
<comment type="caution">
    <text evidence="11">The sequence shown here is derived from an EMBL/GenBank/DDBJ whole genome shotgun (WGS) entry which is preliminary data.</text>
</comment>
<evidence type="ECO:0000256" key="2">
    <source>
        <dbReference type="ARBA" id="ARBA00007357"/>
    </source>
</evidence>
<dbReference type="RefSeq" id="WP_183932958.1">
    <property type="nucleotide sequence ID" value="NZ_JACICF010000001.1"/>
</dbReference>
<evidence type="ECO:0000313" key="12">
    <source>
        <dbReference type="Proteomes" id="UP000578569"/>
    </source>
</evidence>
<evidence type="ECO:0000256" key="3">
    <source>
        <dbReference type="ARBA" id="ARBA00022670"/>
    </source>
</evidence>
<keyword evidence="7" id="KW-0482">Metalloprotease</keyword>
<dbReference type="InterPro" id="IPR042089">
    <property type="entry name" value="Peptidase_M13_dom_2"/>
</dbReference>
<dbReference type="InterPro" id="IPR018497">
    <property type="entry name" value="Peptidase_M13_C"/>
</dbReference>
<evidence type="ECO:0000256" key="4">
    <source>
        <dbReference type="ARBA" id="ARBA00022723"/>
    </source>
</evidence>
<dbReference type="EMBL" id="JACICF010000001">
    <property type="protein sequence ID" value="MBB3763630.1"/>
    <property type="molecule type" value="Genomic_DNA"/>
</dbReference>
<keyword evidence="4" id="KW-0479">Metal-binding</keyword>
<name>A0A839YYS8_9SPHN</name>
<protein>
    <submittedName>
        <fullName evidence="11">Putative endopeptidase</fullName>
        <ecNumber evidence="11">3.4.24.-</ecNumber>
    </submittedName>
</protein>
<keyword evidence="3" id="KW-0645">Protease</keyword>
<sequence>MTRLMIGLLAGTSLAACAPQMDREVETASSAKTPVEQLSDDPAGKPELGSFGFDMSGMDTSVDPGDDFYQYANGTWAANTPIPADKSNYGMFTVLDDLSKKRTRAIIEGAAKDPSSKIGAAYRSYMDQETIEARGLEPMRPLMAEIDAISTLDQYARFLGKADVWSVSGPFAPFIGQDDKQPDRYITRFWQAGLGMPDRDYYLEDNEKMAALRGEYLSYMTDMLTMAGRDNAAERAKAVLDFETKLAEAHWTRVKSRDSDARYNKMTVDALQKLTGPFDMKAMMQAAGYPVTGEVLVAQPDAFEKMGRIVAKTDLEVLKDDILLAALGAASSVLPKAFDERHFAFYGTALSGTPEQEERWKRAVDFTVGALADDVSQVYVQRHYPPATKAAMEELVDNVVAAMGRRIDSLEWMQPQTKQRARAKLANFTTKIGYPDQWHDYSSLTIREDDAFGNAMRVAEWGHRDNLSKLGGPIRRWEWGMTPMTVNAYANFGMQEIVFPASILQPPFFDPNADPAINYGGIGAVIGHEISHHFDDQGAKYNERGELESWWTDADVQAFEAAGKELIAQYNLYEIFPGEFVNGEYTLGENIGDLAGLTIAFDAYKASLGGKQAPVIDGTTGEQRFFLGWAQVWRRNYRDENLRQRLKTDSHSPSIQRVWVIRNLDSWYDAYNVTSDDAMYLPPKSRVKVW</sequence>
<accession>A0A839YYS8</accession>
<keyword evidence="12" id="KW-1185">Reference proteome</keyword>
<dbReference type="InterPro" id="IPR024079">
    <property type="entry name" value="MetalloPept_cat_dom_sf"/>
</dbReference>
<dbReference type="GO" id="GO:0016485">
    <property type="term" value="P:protein processing"/>
    <property type="evidence" value="ECO:0007669"/>
    <property type="project" value="TreeGrafter"/>
</dbReference>
<dbReference type="EC" id="3.4.24.-" evidence="11"/>
<reference evidence="11 12" key="1">
    <citation type="submission" date="2020-08" db="EMBL/GenBank/DDBJ databases">
        <title>Genomic Encyclopedia of Type Strains, Phase IV (KMG-IV): sequencing the most valuable type-strain genomes for metagenomic binning, comparative biology and taxonomic classification.</title>
        <authorList>
            <person name="Goeker M."/>
        </authorList>
    </citation>
    <scope>NUCLEOTIDE SEQUENCE [LARGE SCALE GENOMIC DNA]</scope>
    <source>
        <strain evidence="11 12">DSM 24194</strain>
    </source>
</reference>
<dbReference type="Gene3D" id="1.10.1380.10">
    <property type="entry name" value="Neutral endopeptidase , domain2"/>
    <property type="match status" value="1"/>
</dbReference>
<feature type="domain" description="Peptidase M13 N-terminal" evidence="10">
    <location>
        <begin position="64"/>
        <end position="435"/>
    </location>
</feature>
<dbReference type="Gene3D" id="3.40.390.10">
    <property type="entry name" value="Collagenase (Catalytic Domain)"/>
    <property type="match status" value="1"/>
</dbReference>
<keyword evidence="5 11" id="KW-0378">Hydrolase</keyword>
<dbReference type="Pfam" id="PF05649">
    <property type="entry name" value="Peptidase_M13_N"/>
    <property type="match status" value="1"/>
</dbReference>
<organism evidence="11 12">
    <name type="scientific">Sphingomicrobium lutaoense</name>
    <dbReference type="NCBI Taxonomy" id="515949"/>
    <lineage>
        <taxon>Bacteria</taxon>
        <taxon>Pseudomonadati</taxon>
        <taxon>Pseudomonadota</taxon>
        <taxon>Alphaproteobacteria</taxon>
        <taxon>Sphingomonadales</taxon>
        <taxon>Sphingomonadaceae</taxon>
        <taxon>Sphingomicrobium</taxon>
    </lineage>
</organism>
<comment type="similarity">
    <text evidence="2">Belongs to the peptidase M13 family.</text>
</comment>
<dbReference type="GO" id="GO:0005886">
    <property type="term" value="C:plasma membrane"/>
    <property type="evidence" value="ECO:0007669"/>
    <property type="project" value="TreeGrafter"/>
</dbReference>
<comment type="cofactor">
    <cofactor evidence="1">
        <name>Zn(2+)</name>
        <dbReference type="ChEBI" id="CHEBI:29105"/>
    </cofactor>
</comment>
<dbReference type="PANTHER" id="PTHR11733">
    <property type="entry name" value="ZINC METALLOPROTEASE FAMILY M13 NEPRILYSIN-RELATED"/>
    <property type="match status" value="1"/>
</dbReference>
<dbReference type="PROSITE" id="PS51885">
    <property type="entry name" value="NEPRILYSIN"/>
    <property type="match status" value="1"/>
</dbReference>
<dbReference type="PRINTS" id="PR00786">
    <property type="entry name" value="NEPRILYSIN"/>
</dbReference>
<evidence type="ECO:0000256" key="5">
    <source>
        <dbReference type="ARBA" id="ARBA00022801"/>
    </source>
</evidence>
<keyword evidence="6" id="KW-0862">Zinc</keyword>
<dbReference type="InterPro" id="IPR000718">
    <property type="entry name" value="Peptidase_M13"/>
</dbReference>
<evidence type="ECO:0000256" key="8">
    <source>
        <dbReference type="SAM" id="MobiDB-lite"/>
    </source>
</evidence>
<feature type="region of interest" description="Disordered" evidence="8">
    <location>
        <begin position="25"/>
        <end position="46"/>
    </location>
</feature>
<dbReference type="Pfam" id="PF01431">
    <property type="entry name" value="Peptidase_M13"/>
    <property type="match status" value="1"/>
</dbReference>
<feature type="domain" description="Peptidase M13 C-terminal" evidence="9">
    <location>
        <begin position="487"/>
        <end position="687"/>
    </location>
</feature>
<dbReference type="CDD" id="cd08662">
    <property type="entry name" value="M13"/>
    <property type="match status" value="1"/>
</dbReference>
<gene>
    <name evidence="11" type="ORF">FHS50_000653</name>
</gene>
<evidence type="ECO:0000313" key="11">
    <source>
        <dbReference type="EMBL" id="MBB3763630.1"/>
    </source>
</evidence>
<evidence type="ECO:0000256" key="7">
    <source>
        <dbReference type="ARBA" id="ARBA00023049"/>
    </source>
</evidence>
<evidence type="ECO:0000259" key="9">
    <source>
        <dbReference type="Pfam" id="PF01431"/>
    </source>
</evidence>
<dbReference type="Proteomes" id="UP000578569">
    <property type="component" value="Unassembled WGS sequence"/>
</dbReference>
<dbReference type="PROSITE" id="PS51257">
    <property type="entry name" value="PROKAR_LIPOPROTEIN"/>
    <property type="match status" value="1"/>
</dbReference>